<comment type="caution">
    <text evidence="8">The sequence shown here is derived from an EMBL/GenBank/DDBJ whole genome shotgun (WGS) entry which is preliminary data.</text>
</comment>
<feature type="transmembrane region" description="Helical" evidence="6">
    <location>
        <begin position="61"/>
        <end position="81"/>
    </location>
</feature>
<evidence type="ECO:0000256" key="6">
    <source>
        <dbReference type="SAM" id="Phobius"/>
    </source>
</evidence>
<gene>
    <name evidence="8" type="ORF">JQN83_13825</name>
</gene>
<evidence type="ECO:0000256" key="2">
    <source>
        <dbReference type="ARBA" id="ARBA00022692"/>
    </source>
</evidence>
<dbReference type="EMBL" id="JAGFWR010000006">
    <property type="protein sequence ID" value="MBO4161878.1"/>
    <property type="molecule type" value="Genomic_DNA"/>
</dbReference>
<organism evidence="8 9">
    <name type="scientific">Micromonospora antibiotica</name>
    <dbReference type="NCBI Taxonomy" id="2807623"/>
    <lineage>
        <taxon>Bacteria</taxon>
        <taxon>Bacillati</taxon>
        <taxon>Actinomycetota</taxon>
        <taxon>Actinomycetes</taxon>
        <taxon>Micromonosporales</taxon>
        <taxon>Micromonosporaceae</taxon>
        <taxon>Micromonospora</taxon>
    </lineage>
</organism>
<evidence type="ECO:0000256" key="5">
    <source>
        <dbReference type="SAM" id="MobiDB-lite"/>
    </source>
</evidence>
<dbReference type="Gene3D" id="1.20.1720.10">
    <property type="entry name" value="Multidrug resistance protein D"/>
    <property type="match status" value="1"/>
</dbReference>
<evidence type="ECO:0000313" key="8">
    <source>
        <dbReference type="EMBL" id="MBO4161878.1"/>
    </source>
</evidence>
<dbReference type="Pfam" id="PF07690">
    <property type="entry name" value="MFS_1"/>
    <property type="match status" value="1"/>
</dbReference>
<dbReference type="Proteomes" id="UP000671399">
    <property type="component" value="Unassembled WGS sequence"/>
</dbReference>
<dbReference type="PANTHER" id="PTHR42718:SF49">
    <property type="entry name" value="EXPORT PROTEIN"/>
    <property type="match status" value="1"/>
</dbReference>
<dbReference type="PROSITE" id="PS50850">
    <property type="entry name" value="MFS"/>
    <property type="match status" value="1"/>
</dbReference>
<feature type="transmembrane region" description="Helical" evidence="6">
    <location>
        <begin position="26"/>
        <end position="49"/>
    </location>
</feature>
<dbReference type="InterPro" id="IPR036259">
    <property type="entry name" value="MFS_trans_sf"/>
</dbReference>
<reference evidence="8 9" key="1">
    <citation type="submission" date="2021-03" db="EMBL/GenBank/DDBJ databases">
        <authorList>
            <person name="Lee D.-H."/>
        </authorList>
    </citation>
    <scope>NUCLEOTIDE SEQUENCE [LARGE SCALE GENOMIC DNA]</scope>
    <source>
        <strain evidence="8 9">MMS20-R2-23</strain>
    </source>
</reference>
<feature type="domain" description="Major facilitator superfamily (MFS) profile" evidence="7">
    <location>
        <begin position="27"/>
        <end position="476"/>
    </location>
</feature>
<feature type="transmembrane region" description="Helical" evidence="6">
    <location>
        <begin position="93"/>
        <end position="117"/>
    </location>
</feature>
<keyword evidence="3 6" id="KW-1133">Transmembrane helix</keyword>
<feature type="transmembrane region" description="Helical" evidence="6">
    <location>
        <begin position="285"/>
        <end position="309"/>
    </location>
</feature>
<accession>A0ABS3V8E3</accession>
<dbReference type="SUPFAM" id="SSF103473">
    <property type="entry name" value="MFS general substrate transporter"/>
    <property type="match status" value="1"/>
</dbReference>
<dbReference type="Gene3D" id="1.20.1250.20">
    <property type="entry name" value="MFS general substrate transporter like domains"/>
    <property type="match status" value="1"/>
</dbReference>
<feature type="region of interest" description="Disordered" evidence="5">
    <location>
        <begin position="1"/>
        <end position="21"/>
    </location>
</feature>
<name>A0ABS3V8E3_9ACTN</name>
<proteinExistence type="predicted"/>
<dbReference type="InterPro" id="IPR011701">
    <property type="entry name" value="MFS"/>
</dbReference>
<evidence type="ECO:0000256" key="1">
    <source>
        <dbReference type="ARBA" id="ARBA00004651"/>
    </source>
</evidence>
<feature type="transmembrane region" description="Helical" evidence="6">
    <location>
        <begin position="151"/>
        <end position="169"/>
    </location>
</feature>
<evidence type="ECO:0000256" key="4">
    <source>
        <dbReference type="ARBA" id="ARBA00023136"/>
    </source>
</evidence>
<comment type="subcellular location">
    <subcellularLocation>
        <location evidence="1">Cell membrane</location>
        <topology evidence="1">Multi-pass membrane protein</topology>
    </subcellularLocation>
</comment>
<evidence type="ECO:0000256" key="3">
    <source>
        <dbReference type="ARBA" id="ARBA00022989"/>
    </source>
</evidence>
<keyword evidence="4 6" id="KW-0472">Membrane</keyword>
<feature type="transmembrane region" description="Helical" evidence="6">
    <location>
        <begin position="321"/>
        <end position="341"/>
    </location>
</feature>
<dbReference type="RefSeq" id="WP_208567538.1">
    <property type="nucleotide sequence ID" value="NZ_JAGFWR010000006.1"/>
</dbReference>
<feature type="transmembrane region" description="Helical" evidence="6">
    <location>
        <begin position="246"/>
        <end position="264"/>
    </location>
</feature>
<keyword evidence="2 6" id="KW-0812">Transmembrane</keyword>
<feature type="transmembrane region" description="Helical" evidence="6">
    <location>
        <begin position="214"/>
        <end position="234"/>
    </location>
</feature>
<dbReference type="CDD" id="cd17321">
    <property type="entry name" value="MFS_MMR_MDR_like"/>
    <property type="match status" value="1"/>
</dbReference>
<sequence length="494" mass="49796">MSSHLSAPDSAGAQEHRGRPTRRAQVHAVAVLLATTVLPLTITGASVALPGIQHDLQTSTVAAQWVVNAYNATFAAFLVLGGAVTDRWSPYRVFLSGVAVFAVASAASAFAPTVLVLNLTRAVTGVGAAATVTGGVALLSVVLTGRAQARAFGLLGTLLGVGLAFGPQLSGVALETLGWQAVFGVPAAVGVLVIGLALAARPPAAARRTSAHPPFDWAGALLFTGASLIGIATLVEAPRLGATHPLLWGGAALSAVLLLSFVGVERRVAHPVTDLTLLRNPRYTAIAITAGTLMVVLVPILVYLPSYLINVVGLSPTEAGAWMLVLTAPTIALPPVGGILIRSVGMTPVLVTSVVLCGLGALGLVTLSPGSTLPTMALPLLAIGAGAGLPSGHIDRLAVSEADESRRGAAAGLFNTIRLSTENVSIAAAGAFIAAASPVGLRGRHFTDALHTVALALAAVAIAVATLLVVVDRRARGAARVEHAPGPVRSAVSE</sequence>
<evidence type="ECO:0000259" key="7">
    <source>
        <dbReference type="PROSITE" id="PS50850"/>
    </source>
</evidence>
<keyword evidence="9" id="KW-1185">Reference proteome</keyword>
<protein>
    <submittedName>
        <fullName evidence="8">MFS transporter</fullName>
    </submittedName>
</protein>
<evidence type="ECO:0000313" key="9">
    <source>
        <dbReference type="Proteomes" id="UP000671399"/>
    </source>
</evidence>
<dbReference type="PANTHER" id="PTHR42718">
    <property type="entry name" value="MAJOR FACILITATOR SUPERFAMILY MULTIDRUG TRANSPORTER MFSC"/>
    <property type="match status" value="1"/>
</dbReference>
<dbReference type="InterPro" id="IPR020846">
    <property type="entry name" value="MFS_dom"/>
</dbReference>
<feature type="transmembrane region" description="Helical" evidence="6">
    <location>
        <begin position="123"/>
        <end position="144"/>
    </location>
</feature>
<feature type="transmembrane region" description="Helical" evidence="6">
    <location>
        <begin position="348"/>
        <end position="367"/>
    </location>
</feature>
<feature type="transmembrane region" description="Helical" evidence="6">
    <location>
        <begin position="449"/>
        <end position="471"/>
    </location>
</feature>
<feature type="transmembrane region" description="Helical" evidence="6">
    <location>
        <begin position="181"/>
        <end position="202"/>
    </location>
</feature>